<gene>
    <name evidence="2" type="ORF">BG258_18095</name>
</gene>
<feature type="transmembrane region" description="Helical" evidence="1">
    <location>
        <begin position="168"/>
        <end position="186"/>
    </location>
</feature>
<feature type="transmembrane region" description="Helical" evidence="1">
    <location>
        <begin position="104"/>
        <end position="128"/>
    </location>
</feature>
<evidence type="ECO:0000313" key="2">
    <source>
        <dbReference type="EMBL" id="ODV53989.1"/>
    </source>
</evidence>
<dbReference type="PANTHER" id="PTHR37305:SF1">
    <property type="entry name" value="MEMBRANE PROTEIN"/>
    <property type="match status" value="1"/>
</dbReference>
<keyword evidence="1" id="KW-1133">Transmembrane helix</keyword>
<dbReference type="Pfam" id="PF12730">
    <property type="entry name" value="ABC2_membrane_4"/>
    <property type="match status" value="1"/>
</dbReference>
<feature type="transmembrane region" description="Helical" evidence="1">
    <location>
        <begin position="221"/>
        <end position="240"/>
    </location>
</feature>
<proteinExistence type="predicted"/>
<keyword evidence="1" id="KW-0812">Transmembrane</keyword>
<name>A0A1E4R0M4_9BACI</name>
<organism evidence="2 3">
    <name type="scientific">Lysinibacillus fusiformis</name>
    <dbReference type="NCBI Taxonomy" id="28031"/>
    <lineage>
        <taxon>Bacteria</taxon>
        <taxon>Bacillati</taxon>
        <taxon>Bacillota</taxon>
        <taxon>Bacilli</taxon>
        <taxon>Bacillales</taxon>
        <taxon>Bacillaceae</taxon>
        <taxon>Lysinibacillus</taxon>
    </lineage>
</organism>
<feature type="transmembrane region" description="Helical" evidence="1">
    <location>
        <begin position="49"/>
        <end position="77"/>
    </location>
</feature>
<dbReference type="CDD" id="cd21809">
    <property type="entry name" value="ABC-2_lan_permease-like"/>
    <property type="match status" value="1"/>
</dbReference>
<reference evidence="2 3" key="1">
    <citation type="submission" date="2016-09" db="EMBL/GenBank/DDBJ databases">
        <title>Draft genome sequence of the soil isolate, Lysinibacillus fusiformis M5, a potential hypoxanthine producer.</title>
        <authorList>
            <person name="Gallegos-Monterrosa R."/>
            <person name="Maroti G."/>
            <person name="Balint B."/>
            <person name="Kovacs A.T."/>
        </authorList>
    </citation>
    <scope>NUCLEOTIDE SEQUENCE [LARGE SCALE GENOMIC DNA]</scope>
    <source>
        <strain evidence="2 3">M5</strain>
    </source>
</reference>
<sequence length="245" mass="27489">MTAILGAEWFKLRKSKMVPIILAAPIIGLFIGLSANLEDNMAGVPINEWYIALFSMNLTYALLFLPLITGVFASLICRYEHQSGGWKQLLALPVTRGKVFVAKYVLIVLLVMAMQLLYLCSVFAVGMIKGYTDPFPMEIVWKSIVGGWVATLPLIALQLWMSIMFKSFAAPFAVNVVFTLPSIFAINSERIGPYYPWAQPFSMMYIGGSRDDVFFVPWEQLLTVVGGGFILFFLGGYFYFQRKAI</sequence>
<comment type="caution">
    <text evidence="2">The sequence shown here is derived from an EMBL/GenBank/DDBJ whole genome shotgun (WGS) entry which is preliminary data.</text>
</comment>
<evidence type="ECO:0000313" key="3">
    <source>
        <dbReference type="Proteomes" id="UP000094784"/>
    </source>
</evidence>
<dbReference type="Proteomes" id="UP000094784">
    <property type="component" value="Unassembled WGS sequence"/>
</dbReference>
<protein>
    <recommendedName>
        <fullName evidence="4">MrsE</fullName>
    </recommendedName>
</protein>
<feature type="transmembrane region" description="Helical" evidence="1">
    <location>
        <begin position="140"/>
        <end position="161"/>
    </location>
</feature>
<dbReference type="PANTHER" id="PTHR37305">
    <property type="entry name" value="INTEGRAL MEMBRANE PROTEIN-RELATED"/>
    <property type="match status" value="1"/>
</dbReference>
<evidence type="ECO:0000256" key="1">
    <source>
        <dbReference type="SAM" id="Phobius"/>
    </source>
</evidence>
<dbReference type="AlphaFoldDB" id="A0A1E4R0M4"/>
<evidence type="ECO:0008006" key="4">
    <source>
        <dbReference type="Google" id="ProtNLM"/>
    </source>
</evidence>
<accession>A0A1E4R0M4</accession>
<keyword evidence="1" id="KW-0472">Membrane</keyword>
<dbReference type="EMBL" id="MECQ01000002">
    <property type="protein sequence ID" value="ODV53989.1"/>
    <property type="molecule type" value="Genomic_DNA"/>
</dbReference>
<dbReference type="RefSeq" id="WP_069482956.1">
    <property type="nucleotide sequence ID" value="NZ_CP130331.1"/>
</dbReference>
<dbReference type="OrthoDB" id="9781996at2"/>
<feature type="transmembrane region" description="Helical" evidence="1">
    <location>
        <begin position="20"/>
        <end position="37"/>
    </location>
</feature>